<evidence type="ECO:0000256" key="7">
    <source>
        <dbReference type="SAM" id="Phobius"/>
    </source>
</evidence>
<protein>
    <submittedName>
        <fullName evidence="8">Uncharacterized protein</fullName>
    </submittedName>
</protein>
<keyword evidence="3 7" id="KW-0812">Transmembrane</keyword>
<evidence type="ECO:0000256" key="3">
    <source>
        <dbReference type="ARBA" id="ARBA00022692"/>
    </source>
</evidence>
<comment type="similarity">
    <text evidence="2">Belongs to the UPF0057 (PMP3) family.</text>
</comment>
<keyword evidence="9" id="KW-1185">Reference proteome</keyword>
<comment type="caution">
    <text evidence="8">The sequence shown here is derived from an EMBL/GenBank/DDBJ whole genome shotgun (WGS) entry which is preliminary data.</text>
</comment>
<comment type="subcellular location">
    <subcellularLocation>
        <location evidence="1">Membrane</location>
    </subcellularLocation>
</comment>
<feature type="region of interest" description="Disordered" evidence="6">
    <location>
        <begin position="1"/>
        <end position="22"/>
    </location>
</feature>
<dbReference type="Proteomes" id="UP000827724">
    <property type="component" value="Unassembled WGS sequence"/>
</dbReference>
<evidence type="ECO:0000256" key="4">
    <source>
        <dbReference type="ARBA" id="ARBA00022989"/>
    </source>
</evidence>
<proteinExistence type="inferred from homology"/>
<evidence type="ECO:0000313" key="8">
    <source>
        <dbReference type="EMBL" id="KAH6609563.1"/>
    </source>
</evidence>
<evidence type="ECO:0000256" key="5">
    <source>
        <dbReference type="ARBA" id="ARBA00023136"/>
    </source>
</evidence>
<dbReference type="AlphaFoldDB" id="A0A9P8TYG2"/>
<evidence type="ECO:0000256" key="2">
    <source>
        <dbReference type="ARBA" id="ARBA00009530"/>
    </source>
</evidence>
<name>A0A9P8TYG2_9HYPO</name>
<dbReference type="OrthoDB" id="2802411at2759"/>
<keyword evidence="5 7" id="KW-0472">Membrane</keyword>
<accession>A0A9P8TYG2</accession>
<reference evidence="8" key="1">
    <citation type="submission" date="2021-08" db="EMBL/GenBank/DDBJ databases">
        <title>Chromosome-Level Trichoderma cornu-damae using Hi-C Data.</title>
        <authorList>
            <person name="Kim C.S."/>
        </authorList>
    </citation>
    <scope>NUCLEOTIDE SEQUENCE</scope>
    <source>
        <strain evidence="8">KA19-0412C</strain>
    </source>
</reference>
<evidence type="ECO:0000313" key="9">
    <source>
        <dbReference type="Proteomes" id="UP000827724"/>
    </source>
</evidence>
<gene>
    <name evidence="8" type="ORF">Trco_002909</name>
</gene>
<dbReference type="InterPro" id="IPR000612">
    <property type="entry name" value="PMP3"/>
</dbReference>
<organism evidence="8 9">
    <name type="scientific">Trichoderma cornu-damae</name>
    <dbReference type="NCBI Taxonomy" id="654480"/>
    <lineage>
        <taxon>Eukaryota</taxon>
        <taxon>Fungi</taxon>
        <taxon>Dikarya</taxon>
        <taxon>Ascomycota</taxon>
        <taxon>Pezizomycotina</taxon>
        <taxon>Sordariomycetes</taxon>
        <taxon>Hypocreomycetidae</taxon>
        <taxon>Hypocreales</taxon>
        <taxon>Hypocreaceae</taxon>
        <taxon>Trichoderma</taxon>
    </lineage>
</organism>
<keyword evidence="4 7" id="KW-1133">Transmembrane helix</keyword>
<dbReference type="PANTHER" id="PTHR21659:SF116">
    <property type="entry name" value="PLASMA MEMBRANE PROTEOLIPID 3"/>
    <property type="match status" value="1"/>
</dbReference>
<sequence length="198" mass="21256">MAVEVTHTSRGKSRAGRHGTGQCVAGGDEDLSARDFVVIAVTGDLSGSKIVTAWNRSWKRAATASLAAISTTYYINDSEPLSLSAAIQHALHREVSFELDVPWLPSPSPQLSAPYRLPGAVFVHLGYLDHCRAHPSQGNANNGFSFSDICKIILAIILPPIGVLLERGCGADLLINILLTILGYIPGIIHALYIILKY</sequence>
<dbReference type="Pfam" id="PF01679">
    <property type="entry name" value="Pmp3"/>
    <property type="match status" value="1"/>
</dbReference>
<dbReference type="PANTHER" id="PTHR21659">
    <property type="entry name" value="HYDROPHOBIC PROTEIN RCI2 LOW TEMPERATURE AND SALT RESPONSIVE PROTEIN LTI6 -RELATED"/>
    <property type="match status" value="1"/>
</dbReference>
<evidence type="ECO:0000256" key="1">
    <source>
        <dbReference type="ARBA" id="ARBA00004370"/>
    </source>
</evidence>
<evidence type="ECO:0000256" key="6">
    <source>
        <dbReference type="SAM" id="MobiDB-lite"/>
    </source>
</evidence>
<feature type="transmembrane region" description="Helical" evidence="7">
    <location>
        <begin position="173"/>
        <end position="196"/>
    </location>
</feature>
<dbReference type="GO" id="GO:0016020">
    <property type="term" value="C:membrane"/>
    <property type="evidence" value="ECO:0007669"/>
    <property type="project" value="UniProtKB-SubCell"/>
</dbReference>
<dbReference type="PROSITE" id="PS01309">
    <property type="entry name" value="UPF0057"/>
    <property type="match status" value="1"/>
</dbReference>
<dbReference type="EMBL" id="JAIWOZ010000002">
    <property type="protein sequence ID" value="KAH6609563.1"/>
    <property type="molecule type" value="Genomic_DNA"/>
</dbReference>